<dbReference type="AlphaFoldDB" id="A0A0V0T8C2"/>
<evidence type="ECO:0000256" key="1">
    <source>
        <dbReference type="SAM" id="MobiDB-lite"/>
    </source>
</evidence>
<accession>A0A0V0T8C2</accession>
<proteinExistence type="predicted"/>
<evidence type="ECO:0000313" key="2">
    <source>
        <dbReference type="EMBL" id="KRX35224.1"/>
    </source>
</evidence>
<sequence>MSNPIKTWIDVRLGGVARVAARGRSISRGPDNGVAMRSSQMLGMQSAAIHTPDGHRVWCSAELQFIGDVGPDERFLRSTVEKTVDQPLLLVLTVGHRLNDRQEDPGSPNSRGEVDPDRSEFTRGSVRSRIFCFQTLGGCRCWLHPVAPRVLHFLKLLTAWFVCGSDDGGGSRRQAEGADLVDQDSAGSSLYGALFADIQNTTRVSGHIAIVPARRVRRIAGNSRQDGFRSTPRSFRLDPLVWWPS</sequence>
<evidence type="ECO:0000313" key="3">
    <source>
        <dbReference type="Proteomes" id="UP000055048"/>
    </source>
</evidence>
<comment type="caution">
    <text evidence="2">The sequence shown here is derived from an EMBL/GenBank/DDBJ whole genome shotgun (WGS) entry which is preliminary data.</text>
</comment>
<gene>
    <name evidence="2" type="ORF">T05_3234</name>
</gene>
<protein>
    <submittedName>
        <fullName evidence="2">Uncharacterized protein</fullName>
    </submittedName>
</protein>
<dbReference type="EMBL" id="JYDJ01000461">
    <property type="protein sequence ID" value="KRX35224.1"/>
    <property type="molecule type" value="Genomic_DNA"/>
</dbReference>
<dbReference type="OrthoDB" id="10495718at2759"/>
<keyword evidence="3" id="KW-1185">Reference proteome</keyword>
<feature type="region of interest" description="Disordered" evidence="1">
    <location>
        <begin position="99"/>
        <end position="120"/>
    </location>
</feature>
<organism evidence="2 3">
    <name type="scientific">Trichinella murrelli</name>
    <dbReference type="NCBI Taxonomy" id="144512"/>
    <lineage>
        <taxon>Eukaryota</taxon>
        <taxon>Metazoa</taxon>
        <taxon>Ecdysozoa</taxon>
        <taxon>Nematoda</taxon>
        <taxon>Enoplea</taxon>
        <taxon>Dorylaimia</taxon>
        <taxon>Trichinellida</taxon>
        <taxon>Trichinellidae</taxon>
        <taxon>Trichinella</taxon>
    </lineage>
</organism>
<dbReference type="Proteomes" id="UP000055048">
    <property type="component" value="Unassembled WGS sequence"/>
</dbReference>
<name>A0A0V0T8C2_9BILA</name>
<reference evidence="2 3" key="1">
    <citation type="submission" date="2015-01" db="EMBL/GenBank/DDBJ databases">
        <title>Evolution of Trichinella species and genotypes.</title>
        <authorList>
            <person name="Korhonen P.K."/>
            <person name="Edoardo P."/>
            <person name="Giuseppe L.R."/>
            <person name="Gasser R.B."/>
        </authorList>
    </citation>
    <scope>NUCLEOTIDE SEQUENCE [LARGE SCALE GENOMIC DNA]</scope>
    <source>
        <strain evidence="2">ISS417</strain>
    </source>
</reference>